<evidence type="ECO:0000259" key="13">
    <source>
        <dbReference type="PROSITE" id="PS50141"/>
    </source>
</evidence>
<organism evidence="14 15">
    <name type="scientific">Mya arenaria</name>
    <name type="common">Soft-shell clam</name>
    <dbReference type="NCBI Taxonomy" id="6604"/>
    <lineage>
        <taxon>Eukaryota</taxon>
        <taxon>Metazoa</taxon>
        <taxon>Spiralia</taxon>
        <taxon>Lophotrochozoa</taxon>
        <taxon>Mollusca</taxon>
        <taxon>Bivalvia</taxon>
        <taxon>Autobranchia</taxon>
        <taxon>Heteroconchia</taxon>
        <taxon>Euheterodonta</taxon>
        <taxon>Imparidentia</taxon>
        <taxon>Neoheterodontei</taxon>
        <taxon>Myida</taxon>
        <taxon>Myoidea</taxon>
        <taxon>Myidae</taxon>
        <taxon>Mya</taxon>
    </lineage>
</organism>
<dbReference type="EC" id="3.5.4.34" evidence="8"/>
<evidence type="ECO:0000256" key="3">
    <source>
        <dbReference type="ARBA" id="ARBA00022801"/>
    </source>
</evidence>
<dbReference type="Proteomes" id="UP001164746">
    <property type="component" value="Chromosome 8"/>
</dbReference>
<evidence type="ECO:0000256" key="10">
    <source>
        <dbReference type="ARBA" id="ARBA00041760"/>
    </source>
</evidence>
<evidence type="ECO:0000256" key="7">
    <source>
        <dbReference type="ARBA" id="ARBA00038326"/>
    </source>
</evidence>
<feature type="region of interest" description="Disordered" evidence="12">
    <location>
        <begin position="314"/>
        <end position="334"/>
    </location>
</feature>
<feature type="domain" description="A to I editase" evidence="13">
    <location>
        <begin position="394"/>
        <end position="603"/>
    </location>
</feature>
<dbReference type="Pfam" id="PF02137">
    <property type="entry name" value="A_deamin"/>
    <property type="match status" value="1"/>
</dbReference>
<evidence type="ECO:0000256" key="4">
    <source>
        <dbReference type="ARBA" id="ARBA00022833"/>
    </source>
</evidence>
<comment type="catalytic activity">
    <reaction evidence="11">
        <text>adenosine(37) in tRNA(Ala) + H2O + H(+) = inosine(37) in tRNA(Ala) + NH4(+)</text>
        <dbReference type="Rhea" id="RHEA:50968"/>
        <dbReference type="Rhea" id="RHEA-COMP:12855"/>
        <dbReference type="Rhea" id="RHEA-COMP:12856"/>
        <dbReference type="ChEBI" id="CHEBI:15377"/>
        <dbReference type="ChEBI" id="CHEBI:15378"/>
        <dbReference type="ChEBI" id="CHEBI:28938"/>
        <dbReference type="ChEBI" id="CHEBI:74411"/>
        <dbReference type="ChEBI" id="CHEBI:82852"/>
        <dbReference type="EC" id="3.5.4.34"/>
    </reaction>
</comment>
<accession>A0ABY7EWU0</accession>
<keyword evidence="1" id="KW-0819">tRNA processing</keyword>
<keyword evidence="3" id="KW-0378">Hydrolase</keyword>
<evidence type="ECO:0000256" key="6">
    <source>
        <dbReference type="ARBA" id="ARBA00037784"/>
    </source>
</evidence>
<evidence type="ECO:0000256" key="1">
    <source>
        <dbReference type="ARBA" id="ARBA00022694"/>
    </source>
</evidence>
<name>A0ABY7EWU0_MYAAR</name>
<evidence type="ECO:0000313" key="15">
    <source>
        <dbReference type="Proteomes" id="UP001164746"/>
    </source>
</evidence>
<proteinExistence type="inferred from homology"/>
<dbReference type="InterPro" id="IPR002466">
    <property type="entry name" value="A_deamin"/>
</dbReference>
<comment type="similarity">
    <text evidence="7">Belongs to the ADAT1 family.</text>
</comment>
<protein>
    <recommendedName>
        <fullName evidence="9">tRNA-specific adenosine deaminase 1</fullName>
        <ecNumber evidence="8">3.5.4.34</ecNumber>
    </recommendedName>
    <alternativeName>
        <fullName evidence="10">tRNA-specific adenosine-37 deaminase</fullName>
    </alternativeName>
</protein>
<keyword evidence="2" id="KW-0479">Metal-binding</keyword>
<evidence type="ECO:0000256" key="9">
    <source>
        <dbReference type="ARBA" id="ARBA00040502"/>
    </source>
</evidence>
<dbReference type="PROSITE" id="PS50141">
    <property type="entry name" value="A_DEAMIN_EDITASE"/>
    <property type="match status" value="1"/>
</dbReference>
<evidence type="ECO:0000313" key="14">
    <source>
        <dbReference type="EMBL" id="WAR13291.1"/>
    </source>
</evidence>
<evidence type="ECO:0000256" key="11">
    <source>
        <dbReference type="ARBA" id="ARBA00047635"/>
    </source>
</evidence>
<gene>
    <name evidence="14" type="ORF">MAR_027471</name>
</gene>
<comment type="cofactor">
    <cofactor evidence="5">
        <name>1D-myo-inositol hexakisphosphate</name>
        <dbReference type="ChEBI" id="CHEBI:58130"/>
    </cofactor>
</comment>
<evidence type="ECO:0000256" key="5">
    <source>
        <dbReference type="ARBA" id="ARBA00037026"/>
    </source>
</evidence>
<evidence type="ECO:0000256" key="12">
    <source>
        <dbReference type="SAM" id="MobiDB-lite"/>
    </source>
</evidence>
<keyword evidence="15" id="KW-1185">Reference proteome</keyword>
<dbReference type="SMART" id="SM00552">
    <property type="entry name" value="ADEAMc"/>
    <property type="match status" value="1"/>
</dbReference>
<evidence type="ECO:0000256" key="8">
    <source>
        <dbReference type="ARBA" id="ARBA00038940"/>
    </source>
</evidence>
<sequence length="604" mass="65923">MLPVLSPSLAIDQSSLPAWRSALGIYTEKLIGKHCREELKKNKPGNNLPGKYQCCLIQSVRSHQGTNTNHMEQSRDRSIGMSADTVSTPDHKFAEAVAGLCLEKYAKLPRRGKPMVGKEWTLLAGIVMATENGEPPANLKETSSMTAMLRFWLGGPFSGGDASIFPKQSGSECESPGELVTVKDGDLQLDSRGSCFKEVDSKTGSGGRTKAVPMCSIHGGNDASHVQNVSVVFEKELPEKIGCTTQGQSLNINCENGADNEISEVTVKPDDKLIRGCADSSNKCGTSVEIMHEHQDIGTKNDCLSDQCGSGVKTDKAEEVKSSQDTENKEDKRKRLVEDVDADAIKRQKLHKTPVKGDIYRTGAKCLPGGAQDALQPGTDYHATAAFRTKPGRGERTLCMSCSDKLARWCVVGLQGALLAHFLDTPIYLVSVVVGSCPYDKHSMYRALVSRSEGVEGALPRGYCHHQPVFLQSPLTFPYSRQVVEEQNPGVSLVPSSVGLGWHLGEDGGMTDVTVLGKKQGVTAKNRHTEKARSAMCSKSLFDLFLSLVSDIPPENLPDSIRNKTLHTYHDYKMAATDYQLSWQQLLSIFKNWQHKPSGYTDFT</sequence>
<evidence type="ECO:0000256" key="2">
    <source>
        <dbReference type="ARBA" id="ARBA00022723"/>
    </source>
</evidence>
<dbReference type="PANTHER" id="PTHR46516:SF1">
    <property type="entry name" value="TRNA-SPECIFIC ADENOSINE DEAMINASE 1"/>
    <property type="match status" value="1"/>
</dbReference>
<dbReference type="EMBL" id="CP111019">
    <property type="protein sequence ID" value="WAR13291.1"/>
    <property type="molecule type" value="Genomic_DNA"/>
</dbReference>
<comment type="function">
    <text evidence="6">Specifically deaminates adenosine-37 to inosine in tRNA-Ala.</text>
</comment>
<dbReference type="PANTHER" id="PTHR46516">
    <property type="entry name" value="TRNA-SPECIFIC ADENOSINE DEAMINASE 1"/>
    <property type="match status" value="1"/>
</dbReference>
<keyword evidence="4" id="KW-0862">Zinc</keyword>
<reference evidence="14" key="1">
    <citation type="submission" date="2022-11" db="EMBL/GenBank/DDBJ databases">
        <title>Centuries of genome instability and evolution in soft-shell clam transmissible cancer (bioRxiv).</title>
        <authorList>
            <person name="Hart S.F.M."/>
            <person name="Yonemitsu M.A."/>
            <person name="Giersch R.M."/>
            <person name="Beal B.F."/>
            <person name="Arriagada G."/>
            <person name="Davis B.W."/>
            <person name="Ostrander E.A."/>
            <person name="Goff S.P."/>
            <person name="Metzger M.J."/>
        </authorList>
    </citation>
    <scope>NUCLEOTIDE SEQUENCE</scope>
    <source>
        <strain evidence="14">MELC-2E11</strain>
        <tissue evidence="14">Siphon/mantle</tissue>
    </source>
</reference>